<evidence type="ECO:0000313" key="2">
    <source>
        <dbReference type="Proteomes" id="UP001148018"/>
    </source>
</evidence>
<comment type="caution">
    <text evidence="1">The sequence shown here is derived from an EMBL/GenBank/DDBJ whole genome shotgun (WGS) entry which is preliminary data.</text>
</comment>
<proteinExistence type="predicted"/>
<keyword evidence="2" id="KW-1185">Reference proteome</keyword>
<dbReference type="Proteomes" id="UP001148018">
    <property type="component" value="Unassembled WGS sequence"/>
</dbReference>
<gene>
    <name evidence="1" type="ORF">NHX12_032899</name>
</gene>
<evidence type="ECO:0000313" key="1">
    <source>
        <dbReference type="EMBL" id="KAJ3598936.1"/>
    </source>
</evidence>
<sequence length="84" mass="8635">MVIRLSAPPSPSPVYRKTGVTPLAPVACYVQLAATGGLVIAVQNTDGPGDGSESVDTSEAVRTRQAACQAYITVTKEVFQGAAK</sequence>
<reference evidence="1" key="1">
    <citation type="submission" date="2022-07" db="EMBL/GenBank/DDBJ databases">
        <title>Chromosome-level genome of Muraenolepis orangiensis.</title>
        <authorList>
            <person name="Kim J."/>
        </authorList>
    </citation>
    <scope>NUCLEOTIDE SEQUENCE</scope>
    <source>
        <strain evidence="1">KU_S4_2022</strain>
        <tissue evidence="1">Muscle</tissue>
    </source>
</reference>
<dbReference type="AlphaFoldDB" id="A0A9Q0E436"/>
<protein>
    <submittedName>
        <fullName evidence="1">Uncharacterized protein</fullName>
    </submittedName>
</protein>
<dbReference type="EMBL" id="JANIIK010000048">
    <property type="protein sequence ID" value="KAJ3598936.1"/>
    <property type="molecule type" value="Genomic_DNA"/>
</dbReference>
<organism evidence="1 2">
    <name type="scientific">Muraenolepis orangiensis</name>
    <name type="common">Patagonian moray cod</name>
    <dbReference type="NCBI Taxonomy" id="630683"/>
    <lineage>
        <taxon>Eukaryota</taxon>
        <taxon>Metazoa</taxon>
        <taxon>Chordata</taxon>
        <taxon>Craniata</taxon>
        <taxon>Vertebrata</taxon>
        <taxon>Euteleostomi</taxon>
        <taxon>Actinopterygii</taxon>
        <taxon>Neopterygii</taxon>
        <taxon>Teleostei</taxon>
        <taxon>Neoteleostei</taxon>
        <taxon>Acanthomorphata</taxon>
        <taxon>Zeiogadaria</taxon>
        <taxon>Gadariae</taxon>
        <taxon>Gadiformes</taxon>
        <taxon>Muraenolepidoidei</taxon>
        <taxon>Muraenolepididae</taxon>
        <taxon>Muraenolepis</taxon>
    </lineage>
</organism>
<accession>A0A9Q0E436</accession>
<name>A0A9Q0E436_9TELE</name>